<feature type="region of interest" description="Disordered" evidence="1">
    <location>
        <begin position="472"/>
        <end position="528"/>
    </location>
</feature>
<dbReference type="WBParaSite" id="PgR109_g027_t06">
    <property type="protein sequence ID" value="PgR109_g027_t06"/>
    <property type="gene ID" value="PgR109_g027"/>
</dbReference>
<protein>
    <submittedName>
        <fullName evidence="3 4">Protein regulator of cytokinesis 1</fullName>
    </submittedName>
</protein>
<evidence type="ECO:0000313" key="2">
    <source>
        <dbReference type="Proteomes" id="UP000887569"/>
    </source>
</evidence>
<feature type="compositionally biased region" description="Polar residues" evidence="1">
    <location>
        <begin position="491"/>
        <end position="503"/>
    </location>
</feature>
<evidence type="ECO:0000256" key="1">
    <source>
        <dbReference type="SAM" id="MobiDB-lite"/>
    </source>
</evidence>
<dbReference type="GO" id="GO:0051256">
    <property type="term" value="P:mitotic spindle midzone assembly"/>
    <property type="evidence" value="ECO:0007669"/>
    <property type="project" value="TreeGrafter"/>
</dbReference>
<dbReference type="InterPro" id="IPR007145">
    <property type="entry name" value="MAP65_Ase1_PRC1"/>
</dbReference>
<proteinExistence type="predicted"/>
<reference evidence="3 4" key="1">
    <citation type="submission" date="2022-11" db="UniProtKB">
        <authorList>
            <consortium name="WormBaseParasite"/>
        </authorList>
    </citation>
    <scope>IDENTIFICATION</scope>
</reference>
<evidence type="ECO:0000313" key="3">
    <source>
        <dbReference type="WBParaSite" id="PgR109_g027_t04"/>
    </source>
</evidence>
<dbReference type="PANTHER" id="PTHR19321:SF41">
    <property type="entry name" value="FASCETTO-RELATED"/>
    <property type="match status" value="1"/>
</dbReference>
<sequence>MSASRRRISVDLSTAEAVTVIRGTMDRLNALWDEVYMDEAQRVSRVECFYRHIKSLMNEMIESESEMVISVKASINDWLPEINEMRAELGLPAFETHPYRPESVGLYRALDKERTRLTALREDRLNGQRQMVEEMRNITMRLGQEAGEIPDQEKIWDDETLSRLQERVIESSRELSERMGRASQWQTDLQRWYHQMGKAPVSEATKTFIDIALDDQERVFDVSFMDEFKDAHRSARIEYNEWIEQAQFDYTEAMVKLEELWDLCHVAESERRFAHTFNPSTNTAADLEKLLQEVDKLSRFYEERLNVYAKLKEWKDLWAEKVEYESHANDKNSYKNRGGQLQVALQRQKYIATHLPIVLKELKAEVEKYNAKREPHEAILIDGQTPCEHVEWIMEEYRAQKELDRMRKKQATCGGLNQVKITPKKRNADGFFASPATSSKFAKTHSHGRIPPHSNRFVELGTPTRFHQLSMSTTSLHSVIKPVRRHVAGPKTSSPKTAASQPMSPFSAKKKKPSSKTPTPLKARQEIP</sequence>
<dbReference type="Proteomes" id="UP000887569">
    <property type="component" value="Unplaced"/>
</dbReference>
<dbReference type="Gene3D" id="1.20.58.1520">
    <property type="match status" value="1"/>
</dbReference>
<dbReference type="GO" id="GO:1990023">
    <property type="term" value="C:mitotic spindle midzone"/>
    <property type="evidence" value="ECO:0007669"/>
    <property type="project" value="TreeGrafter"/>
</dbReference>
<accession>A0A915CBH5</accession>
<organism evidence="2 3">
    <name type="scientific">Parascaris univalens</name>
    <name type="common">Nematode worm</name>
    <dbReference type="NCBI Taxonomy" id="6257"/>
    <lineage>
        <taxon>Eukaryota</taxon>
        <taxon>Metazoa</taxon>
        <taxon>Ecdysozoa</taxon>
        <taxon>Nematoda</taxon>
        <taxon>Chromadorea</taxon>
        <taxon>Rhabditida</taxon>
        <taxon>Spirurina</taxon>
        <taxon>Ascaridomorpha</taxon>
        <taxon>Ascaridoidea</taxon>
        <taxon>Ascarididae</taxon>
        <taxon>Parascaris</taxon>
    </lineage>
</organism>
<dbReference type="AlphaFoldDB" id="A0A915CBH5"/>
<dbReference type="GO" id="GO:0005737">
    <property type="term" value="C:cytoplasm"/>
    <property type="evidence" value="ECO:0007669"/>
    <property type="project" value="TreeGrafter"/>
</dbReference>
<dbReference type="WBParaSite" id="PgR109_g027_t04">
    <property type="protein sequence ID" value="PgR109_g027_t04"/>
    <property type="gene ID" value="PgR109_g027"/>
</dbReference>
<dbReference type="GO" id="GO:0008017">
    <property type="term" value="F:microtubule binding"/>
    <property type="evidence" value="ECO:0007669"/>
    <property type="project" value="InterPro"/>
</dbReference>
<evidence type="ECO:0000313" key="4">
    <source>
        <dbReference type="WBParaSite" id="PgR109_g027_t06"/>
    </source>
</evidence>
<keyword evidence="2" id="KW-1185">Reference proteome</keyword>
<dbReference type="PANTHER" id="PTHR19321">
    <property type="entry name" value="PROTEIN REGULATOR OF CYTOKINESIS 1 PRC1-RELATED"/>
    <property type="match status" value="1"/>
</dbReference>
<name>A0A915CBH5_PARUN</name>
<dbReference type="Pfam" id="PF03999">
    <property type="entry name" value="MAP65_ASE1"/>
    <property type="match status" value="2"/>
</dbReference>